<name>A0ACC1S1W4_9APHY</name>
<sequence length="179" mass="18921">MAVNVLSNAEEFVAKTYDIVIVGGGTAGLTLATRLAENKGLTIAVLEAGPDLSDDDTVTSGGGWMKTALDSKYWWGFTSTPQQNLATRDGDGVKDGRVLILPRGKLLGGSGSINAMQWMTASKEEYDALETVFGNPGWNFDSLKPYFKKTQTHSPVGSALFPGSGILHPSQGSKGPVKV</sequence>
<gene>
    <name evidence="1" type="ORF">NM688_g7745</name>
</gene>
<keyword evidence="2" id="KW-1185">Reference proteome</keyword>
<accession>A0ACC1S1W4</accession>
<organism evidence="1 2">
    <name type="scientific">Phlebia brevispora</name>
    <dbReference type="NCBI Taxonomy" id="194682"/>
    <lineage>
        <taxon>Eukaryota</taxon>
        <taxon>Fungi</taxon>
        <taxon>Dikarya</taxon>
        <taxon>Basidiomycota</taxon>
        <taxon>Agaricomycotina</taxon>
        <taxon>Agaricomycetes</taxon>
        <taxon>Polyporales</taxon>
        <taxon>Meruliaceae</taxon>
        <taxon>Phlebia</taxon>
    </lineage>
</organism>
<proteinExistence type="predicted"/>
<dbReference type="Proteomes" id="UP001148662">
    <property type="component" value="Unassembled WGS sequence"/>
</dbReference>
<comment type="caution">
    <text evidence="1">The sequence shown here is derived from an EMBL/GenBank/DDBJ whole genome shotgun (WGS) entry which is preliminary data.</text>
</comment>
<evidence type="ECO:0000313" key="2">
    <source>
        <dbReference type="Proteomes" id="UP001148662"/>
    </source>
</evidence>
<reference evidence="1" key="1">
    <citation type="submission" date="2022-07" db="EMBL/GenBank/DDBJ databases">
        <title>Genome Sequence of Phlebia brevispora.</title>
        <authorList>
            <person name="Buettner E."/>
        </authorList>
    </citation>
    <scope>NUCLEOTIDE SEQUENCE</scope>
    <source>
        <strain evidence="1">MPL23</strain>
    </source>
</reference>
<dbReference type="EMBL" id="JANHOG010001893">
    <property type="protein sequence ID" value="KAJ3530201.1"/>
    <property type="molecule type" value="Genomic_DNA"/>
</dbReference>
<protein>
    <submittedName>
        <fullName evidence="1">Uncharacterized protein</fullName>
    </submittedName>
</protein>
<evidence type="ECO:0000313" key="1">
    <source>
        <dbReference type="EMBL" id="KAJ3530201.1"/>
    </source>
</evidence>